<sequence length="570" mass="67115">MARKSKRQAVVAKKERISKKKIFKTALYVRLSIEDVRDRKDSDSIGNQTYLLKQFVEERPYLEICSIYTDNGQKGTNFDRPEFNRLMNDVRAGKVNCIVVKDLSRFGRDYIETGNYLEKIFPFLGVRFISINDNYDSFNTENINDGLIISLKNLLNDVYTKDISKKIISTFRERQSKGEFIGAHVPYGYSKPEDGSYKLGVDEEAAVVINQIYKWKVEGLSDTVIARRLNDMEIASPSKYKYLKGVWKNDRYNNSIWQRQAIKTITENEVYLGHKIYGKIQASLYEGKRKSRVPRSEWTIIENDHEPIIDQETFDIVHNKRMKVNEEFCKRLEKNKHLEKKENIFKNIAVCGDCKNKLIYKRQIKNTKVSYYYLCSTYHDNGGYKCTKKYISEKDMIDAVYTSIGSMINIVTSIDNIISKANSSIRFQEEKDNLANEIKKVKSQIERCICLSSSLYDDYLDQLLTEQEYLYAKNKYEKDKDTLKDRLDELQLQKKKYDEIYTHENKWITAFRVFEDEKVLTKEIVTSLIETVELYSDRSIKVNFKFRDEYEELLNYISTLETEVKSNEQE</sequence>
<dbReference type="PROSITE" id="PS51737">
    <property type="entry name" value="RECOMBINASE_DNA_BIND"/>
    <property type="match status" value="1"/>
</dbReference>
<feature type="domain" description="Resolvase/invertase-type recombinase catalytic" evidence="2">
    <location>
        <begin position="24"/>
        <end position="178"/>
    </location>
</feature>
<accession>A0A9J6P092</accession>
<dbReference type="Gene3D" id="3.90.1750.20">
    <property type="entry name" value="Putative Large Serine Recombinase, Chain B, Domain 2"/>
    <property type="match status" value="1"/>
</dbReference>
<dbReference type="PROSITE" id="PS51736">
    <property type="entry name" value="RECOMBINASES_3"/>
    <property type="match status" value="1"/>
</dbReference>
<dbReference type="InterPro" id="IPR036162">
    <property type="entry name" value="Resolvase-like_N_sf"/>
</dbReference>
<dbReference type="Pfam" id="PF00239">
    <property type="entry name" value="Resolvase"/>
    <property type="match status" value="1"/>
</dbReference>
<dbReference type="PANTHER" id="PTHR30461:SF23">
    <property type="entry name" value="DNA RECOMBINASE-RELATED"/>
    <property type="match status" value="1"/>
</dbReference>
<dbReference type="RefSeq" id="WP_250857707.1">
    <property type="nucleotide sequence ID" value="NZ_JAGSOJ010000001.1"/>
</dbReference>
<dbReference type="SMART" id="SM00857">
    <property type="entry name" value="Resolvase"/>
    <property type="match status" value="1"/>
</dbReference>
<feature type="coiled-coil region" evidence="1">
    <location>
        <begin position="473"/>
        <end position="500"/>
    </location>
</feature>
<protein>
    <submittedName>
        <fullName evidence="4">Recombinase family protein</fullName>
    </submittedName>
</protein>
<evidence type="ECO:0000259" key="2">
    <source>
        <dbReference type="PROSITE" id="PS51736"/>
    </source>
</evidence>
<reference evidence="4" key="1">
    <citation type="journal article" date="2021" name="mSystems">
        <title>Bacteria and Archaea Synergistically Convert Glycine Betaine to Biogenic Methane in the Formosa Cold Seep of the South China Sea.</title>
        <authorList>
            <person name="Li L."/>
            <person name="Zhang W."/>
            <person name="Zhang S."/>
            <person name="Song L."/>
            <person name="Sun Q."/>
            <person name="Zhang H."/>
            <person name="Xiang H."/>
            <person name="Dong X."/>
        </authorList>
    </citation>
    <scope>NUCLEOTIDE SEQUENCE</scope>
    <source>
        <strain evidence="4">ZWT</strain>
    </source>
</reference>
<dbReference type="AlphaFoldDB" id="A0A9J6P092"/>
<dbReference type="PANTHER" id="PTHR30461">
    <property type="entry name" value="DNA-INVERTASE FROM LAMBDOID PROPHAGE"/>
    <property type="match status" value="1"/>
</dbReference>
<evidence type="ECO:0000313" key="4">
    <source>
        <dbReference type="EMBL" id="MCM1988840.1"/>
    </source>
</evidence>
<dbReference type="Pfam" id="PF13408">
    <property type="entry name" value="Zn_ribbon_recom"/>
    <property type="match status" value="1"/>
</dbReference>
<proteinExistence type="predicted"/>
<dbReference type="InterPro" id="IPR025827">
    <property type="entry name" value="Zn_ribbon_recom_dom"/>
</dbReference>
<dbReference type="Pfam" id="PF07508">
    <property type="entry name" value="Recombinase"/>
    <property type="match status" value="1"/>
</dbReference>
<evidence type="ECO:0000259" key="3">
    <source>
        <dbReference type="PROSITE" id="PS51737"/>
    </source>
</evidence>
<keyword evidence="5" id="KW-1185">Reference proteome</keyword>
<dbReference type="InterPro" id="IPR011109">
    <property type="entry name" value="DNA_bind_recombinase_dom"/>
</dbReference>
<feature type="domain" description="Recombinase" evidence="3">
    <location>
        <begin position="186"/>
        <end position="328"/>
    </location>
</feature>
<dbReference type="Gene3D" id="3.40.50.1390">
    <property type="entry name" value="Resolvase, N-terminal catalytic domain"/>
    <property type="match status" value="1"/>
</dbReference>
<dbReference type="GO" id="GO:0003677">
    <property type="term" value="F:DNA binding"/>
    <property type="evidence" value="ECO:0007669"/>
    <property type="project" value="InterPro"/>
</dbReference>
<reference evidence="4" key="2">
    <citation type="submission" date="2021-04" db="EMBL/GenBank/DDBJ databases">
        <authorList>
            <person name="Dong X."/>
        </authorList>
    </citation>
    <scope>NUCLEOTIDE SEQUENCE</scope>
    <source>
        <strain evidence="4">ZWT</strain>
    </source>
</reference>
<gene>
    <name evidence="4" type="ORF">KDK92_03735</name>
</gene>
<evidence type="ECO:0000256" key="1">
    <source>
        <dbReference type="SAM" id="Coils"/>
    </source>
</evidence>
<dbReference type="InterPro" id="IPR006119">
    <property type="entry name" value="Resolv_N"/>
</dbReference>
<dbReference type="EMBL" id="JAGSOJ010000001">
    <property type="protein sequence ID" value="MCM1988840.1"/>
    <property type="molecule type" value="Genomic_DNA"/>
</dbReference>
<keyword evidence="1" id="KW-0175">Coiled coil</keyword>
<evidence type="ECO:0000313" key="5">
    <source>
        <dbReference type="Proteomes" id="UP001056429"/>
    </source>
</evidence>
<dbReference type="InterPro" id="IPR038109">
    <property type="entry name" value="DNA_bind_recomb_sf"/>
</dbReference>
<comment type="caution">
    <text evidence="4">The sequence shown here is derived from an EMBL/GenBank/DDBJ whole genome shotgun (WGS) entry which is preliminary data.</text>
</comment>
<organism evidence="4 5">
    <name type="scientific">Oceanirhabdus seepicola</name>
    <dbReference type="NCBI Taxonomy" id="2828781"/>
    <lineage>
        <taxon>Bacteria</taxon>
        <taxon>Bacillati</taxon>
        <taxon>Bacillota</taxon>
        <taxon>Clostridia</taxon>
        <taxon>Eubacteriales</taxon>
        <taxon>Clostridiaceae</taxon>
        <taxon>Oceanirhabdus</taxon>
    </lineage>
</organism>
<dbReference type="GO" id="GO:0000150">
    <property type="term" value="F:DNA strand exchange activity"/>
    <property type="evidence" value="ECO:0007669"/>
    <property type="project" value="InterPro"/>
</dbReference>
<dbReference type="InterPro" id="IPR050639">
    <property type="entry name" value="SSR_resolvase"/>
</dbReference>
<dbReference type="SUPFAM" id="SSF53041">
    <property type="entry name" value="Resolvase-like"/>
    <property type="match status" value="1"/>
</dbReference>
<name>A0A9J6P092_9CLOT</name>
<dbReference type="Proteomes" id="UP001056429">
    <property type="component" value="Unassembled WGS sequence"/>
</dbReference>